<dbReference type="GO" id="GO:0009002">
    <property type="term" value="F:serine-type D-Ala-D-Ala carboxypeptidase activity"/>
    <property type="evidence" value="ECO:0007669"/>
    <property type="project" value="UniProtKB-EC"/>
</dbReference>
<dbReference type="Proteomes" id="UP001597307">
    <property type="component" value="Unassembled WGS sequence"/>
</dbReference>
<evidence type="ECO:0000256" key="2">
    <source>
        <dbReference type="ARBA" id="ARBA00022801"/>
    </source>
</evidence>
<evidence type="ECO:0000313" key="5">
    <source>
        <dbReference type="Proteomes" id="UP001597307"/>
    </source>
</evidence>
<evidence type="ECO:0000256" key="1">
    <source>
        <dbReference type="ARBA" id="ARBA00006096"/>
    </source>
</evidence>
<dbReference type="EC" id="3.4.16.4" evidence="4"/>
<dbReference type="RefSeq" id="WP_343877637.1">
    <property type="nucleotide sequence ID" value="NZ_BAAAIJ010000007.1"/>
</dbReference>
<evidence type="ECO:0000313" key="4">
    <source>
        <dbReference type="EMBL" id="MFD1845428.1"/>
    </source>
</evidence>
<dbReference type="PRINTS" id="PR00922">
    <property type="entry name" value="DADACBPTASE3"/>
</dbReference>
<proteinExistence type="inferred from homology"/>
<dbReference type="PANTHER" id="PTHR30023:SF0">
    <property type="entry name" value="PENICILLIN-SENSITIVE CARBOXYPEPTIDASE A"/>
    <property type="match status" value="1"/>
</dbReference>
<comment type="caution">
    <text evidence="4">The sequence shown here is derived from an EMBL/GenBank/DDBJ whole genome shotgun (WGS) entry which is preliminary data.</text>
</comment>
<comment type="similarity">
    <text evidence="1">Belongs to the peptidase S13 family.</text>
</comment>
<dbReference type="InterPro" id="IPR000667">
    <property type="entry name" value="Peptidase_S13"/>
</dbReference>
<reference evidence="5" key="1">
    <citation type="journal article" date="2019" name="Int. J. Syst. Evol. Microbiol.">
        <title>The Global Catalogue of Microorganisms (GCM) 10K type strain sequencing project: providing services to taxonomists for standard genome sequencing and annotation.</title>
        <authorList>
            <consortium name="The Broad Institute Genomics Platform"/>
            <consortium name="The Broad Institute Genome Sequencing Center for Infectious Disease"/>
            <person name="Wu L."/>
            <person name="Ma J."/>
        </authorList>
    </citation>
    <scope>NUCLEOTIDE SEQUENCE [LARGE SCALE GENOMIC DNA]</scope>
    <source>
        <strain evidence="5">JCM 11496</strain>
    </source>
</reference>
<dbReference type="Pfam" id="PF02113">
    <property type="entry name" value="Peptidase_S13"/>
    <property type="match status" value="2"/>
</dbReference>
<dbReference type="NCBIfam" id="TIGR00666">
    <property type="entry name" value="PBP4"/>
    <property type="match status" value="1"/>
</dbReference>
<protein>
    <submittedName>
        <fullName evidence="4">D-alanyl-D-alanine carboxypeptidase/D-alanyl-D-alanine-endopeptidase</fullName>
        <ecNumber evidence="4">3.4.16.4</ecNumber>
    </submittedName>
</protein>
<accession>A0ABW4Q438</accession>
<organism evidence="4 5">
    <name type="scientific">Arthrobacter flavus</name>
    <dbReference type="NCBI Taxonomy" id="95172"/>
    <lineage>
        <taxon>Bacteria</taxon>
        <taxon>Bacillati</taxon>
        <taxon>Actinomycetota</taxon>
        <taxon>Actinomycetes</taxon>
        <taxon>Micrococcales</taxon>
        <taxon>Micrococcaceae</taxon>
        <taxon>Arthrobacter</taxon>
    </lineage>
</organism>
<gene>
    <name evidence="4" type="primary">dacB</name>
    <name evidence="4" type="ORF">ACFSFX_02315</name>
</gene>
<feature type="region of interest" description="Disordered" evidence="3">
    <location>
        <begin position="38"/>
        <end position="59"/>
    </location>
</feature>
<dbReference type="EMBL" id="JBHUGA010000006">
    <property type="protein sequence ID" value="MFD1845428.1"/>
    <property type="molecule type" value="Genomic_DNA"/>
</dbReference>
<keyword evidence="4" id="KW-0645">Protease</keyword>
<dbReference type="Gene3D" id="3.40.710.10">
    <property type="entry name" value="DD-peptidase/beta-lactamase superfamily"/>
    <property type="match status" value="2"/>
</dbReference>
<dbReference type="PANTHER" id="PTHR30023">
    <property type="entry name" value="D-ALANYL-D-ALANINE CARBOXYPEPTIDASE"/>
    <property type="match status" value="1"/>
</dbReference>
<name>A0ABW4Q438_9MICC</name>
<keyword evidence="5" id="KW-1185">Reference proteome</keyword>
<keyword evidence="2 4" id="KW-0378">Hydrolase</keyword>
<dbReference type="InterPro" id="IPR012338">
    <property type="entry name" value="Beta-lactam/transpept-like"/>
</dbReference>
<dbReference type="SUPFAM" id="SSF56601">
    <property type="entry name" value="beta-lactamase/transpeptidase-like"/>
    <property type="match status" value="1"/>
</dbReference>
<sequence>MLRSARVSTAALLVAVFAVLAVPLGVAAVPSVVSALEEPAPAPQPSTPELQIPPSELTPPAQVAALDPEAPLPDPGLLAAAVEAELMLDGPGHLSGVVVDAISGDVLFDQDGAAQQLPASNQKLLTAAAAMTKLSPERRFETSVVAGARSSELVLVAGGDVLLSAGESDPDAVVGHAGLQTLADKTLDAVDPADGPFTIVLDDTMFVGPTLNAGWLPGDIAAGEISPIYPMAINSSWVEEGVSRGPRSADAAFDAATAFSAAFAAAGSEAGVEVVAEVIRAPAPADAVELAAVASATVEQQIEHMLLTSDNYLAETLARLAARAAGQPASFGGATDTIDSVLGQLGVPGEGMIISDAAGLSPRNDVSPAQLAAVVRALAISEDPALVSVLAGMPIAGLSGTLQDRYELQGPAANGAGLVRAKTGTLNAVTALSGYLVTVDGRLLVFSFIAGELDGNTVAARAAIDRTAAAIAGCGCR</sequence>
<keyword evidence="4" id="KW-0121">Carboxypeptidase</keyword>
<evidence type="ECO:0000256" key="3">
    <source>
        <dbReference type="SAM" id="MobiDB-lite"/>
    </source>
</evidence>